<protein>
    <submittedName>
        <fullName evidence="13">DNAH</fullName>
    </submittedName>
</protein>
<evidence type="ECO:0000256" key="10">
    <source>
        <dbReference type="ARBA" id="ARBA00023212"/>
    </source>
</evidence>
<dbReference type="InterPro" id="IPR042228">
    <property type="entry name" value="Dynein_linker_3"/>
</dbReference>
<keyword evidence="5" id="KW-0067">ATP-binding</keyword>
<dbReference type="Gene3D" id="1.20.140.100">
    <property type="entry name" value="Dynein heavy chain, N-terminal domain 2"/>
    <property type="match status" value="1"/>
</dbReference>
<dbReference type="InterPro" id="IPR026983">
    <property type="entry name" value="DHC"/>
</dbReference>
<evidence type="ECO:0000256" key="8">
    <source>
        <dbReference type="ARBA" id="ARBA00023069"/>
    </source>
</evidence>
<dbReference type="PANTHER" id="PTHR45703">
    <property type="entry name" value="DYNEIN HEAVY CHAIN"/>
    <property type="match status" value="1"/>
</dbReference>
<keyword evidence="3" id="KW-0493">Microtubule</keyword>
<evidence type="ECO:0000313" key="13">
    <source>
        <dbReference type="EMBL" id="CAF2968471.1"/>
    </source>
</evidence>
<keyword evidence="10" id="KW-0206">Cytoskeleton</keyword>
<proteinExistence type="predicted"/>
<evidence type="ECO:0000256" key="11">
    <source>
        <dbReference type="ARBA" id="ARBA00023273"/>
    </source>
</evidence>
<dbReference type="FunFam" id="1.10.287.2620:FF:000002">
    <property type="entry name" value="Dynein heavy chain 2, axonemal"/>
    <property type="match status" value="1"/>
</dbReference>
<evidence type="ECO:0000256" key="6">
    <source>
        <dbReference type="ARBA" id="ARBA00023017"/>
    </source>
</evidence>
<dbReference type="Proteomes" id="UP000675881">
    <property type="component" value="Chromosome 6"/>
</dbReference>
<dbReference type="GO" id="GO:0007018">
    <property type="term" value="P:microtubule-based movement"/>
    <property type="evidence" value="ECO:0007669"/>
    <property type="project" value="InterPro"/>
</dbReference>
<keyword evidence="4" id="KW-0547">Nucleotide-binding</keyword>
<keyword evidence="7" id="KW-0175">Coiled coil</keyword>
<dbReference type="InterPro" id="IPR042222">
    <property type="entry name" value="Dynein_2_N"/>
</dbReference>
<dbReference type="Gene3D" id="3.20.180.20">
    <property type="entry name" value="Dynein heavy chain, N-terminal domain 2"/>
    <property type="match status" value="1"/>
</dbReference>
<sequence>MQKKKSNQDGGFLPNYVSSSKVFRHSDSLCIPIRNTIPVQDSVSVDCLRVCIERAWIPSMDKSMLDNIIKLVPLASKHPLSIENLLEEVKKDFKNCLQRGTLQMTLSFPEESDQMNTDNRGKSLDLDSFCGNIISESEKNEELIINDWYPQILKVFADFQKMRGERQTRFHNCASSLLSIQLRGLLMKNISKYVSIFRDRRKIPRIEMELVLSENGISFQPSVNEVINMLVSVIYEMNKLLREVPTIDSWYSEGASQFVQVGLNDDFISEEVKSLKNAINNWMKEPETHHRLLSDRFEFLINGTSKAKIHDFIRKAPKFEEICQEYKSYKLFVDQTQEISSLEYFTLVRLDCENLRKSLGQAARKLSNLLLKNVVDTYREENQVICKTFEKIEKVALQSPQSTKEMIEFGEFMLNVKNKKMIDLTEEIEHSKKHLLYLIDVHVFDPHDIELNTLTLGWLVKIRPVFEQNTEIIEDCKAKFEDNLQKKEVRQIQNKLKKLDETIKWINLEEALFKFPQTTYSEVENMNINIDPYCRLFTTVLKWQKAEKKCTDGAFLDLDASQIENSINEFMEQVLLFTYYNPVLIKFILSEMSKLQKLFKLKFKQQALDGDSKYAKMNLEDSNPMNLPPPLRISALTIIQIKSFQKNIQLITCLCNPGLRKRHWIRMGSIIGFDITPNSGSSLRKMLCLNLEQYMPELEKISNMATREHGLELTLANMKTEWESNNLELMSNDRGHKILSNFESIQELIDDHTSKTETVKGSPYFRPFKNEVESWENDLKTVHDSLSSLEIVQKNYVNLESFFSKDEIISQMPLESQLFKNVKSNWIFVLEHIYSTPQVMKALNKTEVINALNDSTSLLEQIQEGLDLFTDQKCVTFPRLFFLSRNEVLSLLRNTVNPIEGITNIVNIIFDGISCLLIEENQIIGFKGLQNELITIKQPINIHASGNCVERILMELENQMILTLKQQILDSMKATDPLNLVSMAKYSYQANEVSLRVHWTEDVIDGIKGGSTL</sequence>
<evidence type="ECO:0000256" key="3">
    <source>
        <dbReference type="ARBA" id="ARBA00022701"/>
    </source>
</evidence>
<feature type="domain" description="Dynein heavy chain linker" evidence="12">
    <location>
        <begin position="524"/>
        <end position="969"/>
    </location>
</feature>
<dbReference type="InterPro" id="IPR013602">
    <property type="entry name" value="Dynein_heavy_linker"/>
</dbReference>
<evidence type="ECO:0000313" key="14">
    <source>
        <dbReference type="Proteomes" id="UP000675881"/>
    </source>
</evidence>
<keyword evidence="14" id="KW-1185">Reference proteome</keyword>
<dbReference type="PANTHER" id="PTHR45703:SF1">
    <property type="entry name" value="DYNEINS HEAVY CHAIN"/>
    <property type="match status" value="1"/>
</dbReference>
<keyword evidence="6" id="KW-0243">Dynein</keyword>
<evidence type="ECO:0000256" key="5">
    <source>
        <dbReference type="ARBA" id="ARBA00022840"/>
    </source>
</evidence>
<reference evidence="13" key="1">
    <citation type="submission" date="2021-02" db="EMBL/GenBank/DDBJ databases">
        <authorList>
            <person name="Bekaert M."/>
        </authorList>
    </citation>
    <scope>NUCLEOTIDE SEQUENCE</scope>
    <source>
        <strain evidence="13">IoA-00</strain>
    </source>
</reference>
<comment type="subcellular location">
    <subcellularLocation>
        <location evidence="1">Cytoplasm</location>
        <location evidence="1">Cytoskeleton</location>
        <location evidence="1">Cilium axoneme</location>
    </subcellularLocation>
</comment>
<name>A0A7R8CYB9_LEPSM</name>
<evidence type="ECO:0000256" key="1">
    <source>
        <dbReference type="ARBA" id="ARBA00004430"/>
    </source>
</evidence>
<evidence type="ECO:0000256" key="2">
    <source>
        <dbReference type="ARBA" id="ARBA00022490"/>
    </source>
</evidence>
<evidence type="ECO:0000256" key="4">
    <source>
        <dbReference type="ARBA" id="ARBA00022741"/>
    </source>
</evidence>
<dbReference type="GO" id="GO:0005874">
    <property type="term" value="C:microtubule"/>
    <property type="evidence" value="ECO:0007669"/>
    <property type="project" value="UniProtKB-KW"/>
</dbReference>
<dbReference type="Pfam" id="PF08393">
    <property type="entry name" value="DHC_N2"/>
    <property type="match status" value="1"/>
</dbReference>
<dbReference type="AlphaFoldDB" id="A0A7R8CYB9"/>
<keyword evidence="11" id="KW-0966">Cell projection</keyword>
<dbReference type="GO" id="GO:0030286">
    <property type="term" value="C:dynein complex"/>
    <property type="evidence" value="ECO:0007669"/>
    <property type="project" value="UniProtKB-KW"/>
</dbReference>
<gene>
    <name evidence="13" type="ORF">LSAA_12384</name>
</gene>
<organism evidence="13 14">
    <name type="scientific">Lepeophtheirus salmonis</name>
    <name type="common">Salmon louse</name>
    <name type="synonym">Caligus salmonis</name>
    <dbReference type="NCBI Taxonomy" id="72036"/>
    <lineage>
        <taxon>Eukaryota</taxon>
        <taxon>Metazoa</taxon>
        <taxon>Ecdysozoa</taxon>
        <taxon>Arthropoda</taxon>
        <taxon>Crustacea</taxon>
        <taxon>Multicrustacea</taxon>
        <taxon>Hexanauplia</taxon>
        <taxon>Copepoda</taxon>
        <taxon>Siphonostomatoida</taxon>
        <taxon>Caligidae</taxon>
        <taxon>Lepeophtheirus</taxon>
    </lineage>
</organism>
<dbReference type="EMBL" id="HG994585">
    <property type="protein sequence ID" value="CAF2968471.1"/>
    <property type="molecule type" value="Genomic_DNA"/>
</dbReference>
<keyword evidence="8" id="KW-0969">Cilium</keyword>
<dbReference type="Gene3D" id="1.10.287.2620">
    <property type="match status" value="1"/>
</dbReference>
<evidence type="ECO:0000256" key="7">
    <source>
        <dbReference type="ARBA" id="ARBA00023054"/>
    </source>
</evidence>
<dbReference type="GO" id="GO:0005930">
    <property type="term" value="C:axoneme"/>
    <property type="evidence" value="ECO:0007669"/>
    <property type="project" value="UniProtKB-SubCell"/>
</dbReference>
<dbReference type="GO" id="GO:0051959">
    <property type="term" value="F:dynein light intermediate chain binding"/>
    <property type="evidence" value="ECO:0007669"/>
    <property type="project" value="InterPro"/>
</dbReference>
<dbReference type="OrthoDB" id="5593012at2759"/>
<keyword evidence="2" id="KW-0963">Cytoplasm</keyword>
<dbReference type="GO" id="GO:0005524">
    <property type="term" value="F:ATP binding"/>
    <property type="evidence" value="ECO:0007669"/>
    <property type="project" value="UniProtKB-KW"/>
</dbReference>
<dbReference type="GO" id="GO:0045505">
    <property type="term" value="F:dynein intermediate chain binding"/>
    <property type="evidence" value="ECO:0007669"/>
    <property type="project" value="InterPro"/>
</dbReference>
<keyword evidence="9" id="KW-0505">Motor protein</keyword>
<evidence type="ECO:0000259" key="12">
    <source>
        <dbReference type="Pfam" id="PF08393"/>
    </source>
</evidence>
<accession>A0A7R8CYB9</accession>
<evidence type="ECO:0000256" key="9">
    <source>
        <dbReference type="ARBA" id="ARBA00023175"/>
    </source>
</evidence>